<sequence>MRDRTALVTGASRGIGLAITEKFVELGVK</sequence>
<dbReference type="EMBL" id="LAZR01069451">
    <property type="protein sequence ID" value="KKK47680.1"/>
    <property type="molecule type" value="Genomic_DNA"/>
</dbReference>
<name>A0A0F8WHM3_9ZZZZ</name>
<dbReference type="Gene3D" id="3.40.50.720">
    <property type="entry name" value="NAD(P)-binding Rossmann-like Domain"/>
    <property type="match status" value="1"/>
</dbReference>
<feature type="non-terminal residue" evidence="1">
    <location>
        <position position="29"/>
    </location>
</feature>
<organism evidence="1">
    <name type="scientific">marine sediment metagenome</name>
    <dbReference type="NCBI Taxonomy" id="412755"/>
    <lineage>
        <taxon>unclassified sequences</taxon>
        <taxon>metagenomes</taxon>
        <taxon>ecological metagenomes</taxon>
    </lineage>
</organism>
<dbReference type="AlphaFoldDB" id="A0A0F8WHM3"/>
<evidence type="ECO:0008006" key="2">
    <source>
        <dbReference type="Google" id="ProtNLM"/>
    </source>
</evidence>
<comment type="caution">
    <text evidence="1">The sequence shown here is derived from an EMBL/GenBank/DDBJ whole genome shotgun (WGS) entry which is preliminary data.</text>
</comment>
<protein>
    <recommendedName>
        <fullName evidence="2">Short-chain dehydrogenase/reductase SDR</fullName>
    </recommendedName>
</protein>
<gene>
    <name evidence="1" type="ORF">LCGC14_3152720</name>
</gene>
<proteinExistence type="predicted"/>
<reference evidence="1" key="1">
    <citation type="journal article" date="2015" name="Nature">
        <title>Complex archaea that bridge the gap between prokaryotes and eukaryotes.</title>
        <authorList>
            <person name="Spang A."/>
            <person name="Saw J.H."/>
            <person name="Jorgensen S.L."/>
            <person name="Zaremba-Niedzwiedzka K."/>
            <person name="Martijn J."/>
            <person name="Lind A.E."/>
            <person name="van Eijk R."/>
            <person name="Schleper C."/>
            <person name="Guy L."/>
            <person name="Ettema T.J."/>
        </authorList>
    </citation>
    <scope>NUCLEOTIDE SEQUENCE</scope>
</reference>
<dbReference type="SUPFAM" id="SSF51735">
    <property type="entry name" value="NAD(P)-binding Rossmann-fold domains"/>
    <property type="match status" value="1"/>
</dbReference>
<accession>A0A0F8WHM3</accession>
<dbReference type="InterPro" id="IPR036291">
    <property type="entry name" value="NAD(P)-bd_dom_sf"/>
</dbReference>
<evidence type="ECO:0000313" key="1">
    <source>
        <dbReference type="EMBL" id="KKK47680.1"/>
    </source>
</evidence>